<dbReference type="InterPro" id="IPR035984">
    <property type="entry name" value="Acyl-CoA-binding_sf"/>
</dbReference>
<keyword evidence="6" id="KW-1185">Reference proteome</keyword>
<dbReference type="GO" id="GO:0006631">
    <property type="term" value="P:fatty acid metabolic process"/>
    <property type="evidence" value="ECO:0007669"/>
    <property type="project" value="TreeGrafter"/>
</dbReference>
<dbReference type="SUPFAM" id="SSF47027">
    <property type="entry name" value="Acyl-CoA binding protein"/>
    <property type="match status" value="1"/>
</dbReference>
<dbReference type="Proteomes" id="UP000092321">
    <property type="component" value="Unassembled WGS sequence"/>
</dbReference>
<evidence type="ECO:0000256" key="1">
    <source>
        <dbReference type="ARBA" id="ARBA00005567"/>
    </source>
</evidence>
<dbReference type="PROSITE" id="PS51228">
    <property type="entry name" value="ACB_2"/>
    <property type="match status" value="1"/>
</dbReference>
<reference evidence="6" key="1">
    <citation type="journal article" date="2016" name="Proc. Natl. Acad. Sci. U.S.A.">
        <title>Comparative genomics of biotechnologically important yeasts.</title>
        <authorList>
            <person name="Riley R."/>
            <person name="Haridas S."/>
            <person name="Wolfe K.H."/>
            <person name="Lopes M.R."/>
            <person name="Hittinger C.T."/>
            <person name="Goeker M."/>
            <person name="Salamov A.A."/>
            <person name="Wisecaver J.H."/>
            <person name="Long T.M."/>
            <person name="Calvey C.H."/>
            <person name="Aerts A.L."/>
            <person name="Barry K.W."/>
            <person name="Choi C."/>
            <person name="Clum A."/>
            <person name="Coughlan A.Y."/>
            <person name="Deshpande S."/>
            <person name="Douglass A.P."/>
            <person name="Hanson S.J."/>
            <person name="Klenk H.-P."/>
            <person name="LaButti K.M."/>
            <person name="Lapidus A."/>
            <person name="Lindquist E.A."/>
            <person name="Lipzen A.M."/>
            <person name="Meier-Kolthoff J.P."/>
            <person name="Ohm R.A."/>
            <person name="Otillar R.P."/>
            <person name="Pangilinan J.L."/>
            <person name="Peng Y."/>
            <person name="Rokas A."/>
            <person name="Rosa C.A."/>
            <person name="Scheuner C."/>
            <person name="Sibirny A.A."/>
            <person name="Slot J.C."/>
            <person name="Stielow J.B."/>
            <person name="Sun H."/>
            <person name="Kurtzman C.P."/>
            <person name="Blackwell M."/>
            <person name="Grigoriev I.V."/>
            <person name="Jeffries T.W."/>
        </authorList>
    </citation>
    <scope>NUCLEOTIDE SEQUENCE [LARGE SCALE GENOMIC DNA]</scope>
    <source>
        <strain evidence="6">NRRL Y-1626</strain>
    </source>
</reference>
<dbReference type="AlphaFoldDB" id="A0A1B7T758"/>
<name>A0A1B7T758_9ASCO</name>
<evidence type="ECO:0000313" key="4">
    <source>
        <dbReference type="EMBL" id="OBA24576.1"/>
    </source>
</evidence>
<evidence type="ECO:0000256" key="2">
    <source>
        <dbReference type="ARBA" id="ARBA00023121"/>
    </source>
</evidence>
<evidence type="ECO:0000313" key="6">
    <source>
        <dbReference type="Proteomes" id="UP000092321"/>
    </source>
</evidence>
<organism evidence="4 6">
    <name type="scientific">Hanseniaspora valbyensis NRRL Y-1626</name>
    <dbReference type="NCBI Taxonomy" id="766949"/>
    <lineage>
        <taxon>Eukaryota</taxon>
        <taxon>Fungi</taxon>
        <taxon>Dikarya</taxon>
        <taxon>Ascomycota</taxon>
        <taxon>Saccharomycotina</taxon>
        <taxon>Saccharomycetes</taxon>
        <taxon>Saccharomycodales</taxon>
        <taxon>Saccharomycodaceae</taxon>
        <taxon>Hanseniaspora</taxon>
    </lineage>
</organism>
<keyword evidence="2" id="KW-0446">Lipid-binding</keyword>
<proteinExistence type="inferred from homology"/>
<comment type="caution">
    <text evidence="4">The sequence shown here is derived from an EMBL/GenBank/DDBJ whole genome shotgun (WGS) entry which is preliminary data.</text>
</comment>
<reference evidence="4" key="2">
    <citation type="submission" date="2016-04" db="EMBL/GenBank/DDBJ databases">
        <title>Comparative genomics of biotechnologically important yeasts.</title>
        <authorList>
            <consortium name="DOE Joint Genome Institute"/>
            <person name="Riley R."/>
            <person name="Haridas S."/>
            <person name="Wolfe K.H."/>
            <person name="Lopes M.R."/>
            <person name="Hittinger C.T."/>
            <person name="Goker M."/>
            <person name="Salamov A."/>
            <person name="Wisecaver J."/>
            <person name="Long T.M."/>
            <person name="Aerts A.L."/>
            <person name="Barry K."/>
            <person name="Choi C."/>
            <person name="Clum A."/>
            <person name="Coughlan A.Y."/>
            <person name="Deshpande S."/>
            <person name="Douglass A.P."/>
            <person name="Hanson S.J."/>
            <person name="Klenk H.-P."/>
            <person name="Labutti K."/>
            <person name="Lapidus A."/>
            <person name="Lindquist E."/>
            <person name="Lipzen A."/>
            <person name="Meier-Kolthoff J.P."/>
            <person name="Ohm R.A."/>
            <person name="Otillar R.P."/>
            <person name="Pangilinan J."/>
            <person name="Peng Y."/>
            <person name="Rokas A."/>
            <person name="Rosa C.A."/>
            <person name="Scheuner C."/>
            <person name="Sibirny A.A."/>
            <person name="Slot J.C."/>
            <person name="Stielow J.B."/>
            <person name="Sun H."/>
            <person name="Kurtzman C.P."/>
            <person name="Blackwell M."/>
            <person name="Grigoriev I.V."/>
            <person name="Jeffries T.W."/>
        </authorList>
    </citation>
    <scope>NUCLEOTIDE SEQUENCE [LARGE SCALE GENOMIC DNA]</scope>
    <source>
        <strain evidence="4">NRRL Y-1626</strain>
    </source>
</reference>
<dbReference type="OrthoDB" id="346910at2759"/>
<dbReference type="EMBL" id="LXPE01000005">
    <property type="protein sequence ID" value="OBA27996.1"/>
    <property type="molecule type" value="Genomic_DNA"/>
</dbReference>
<sequence length="86" mass="9847">MNFEEAVVKVKDIPNGKLSQDELLNLYALFKQHTVGDIPSDSSRPGVFALKDRYKWDAWKKLDGMTKEQAGEEYAILVEELLAKYL</sequence>
<dbReference type="GO" id="GO:0000062">
    <property type="term" value="F:fatty-acyl-CoA binding"/>
    <property type="evidence" value="ECO:0007669"/>
    <property type="project" value="InterPro"/>
</dbReference>
<gene>
    <name evidence="5" type="ORF">HANVADRAFT_51732</name>
    <name evidence="4" type="ORF">HANVADRAFT_54395</name>
</gene>
<dbReference type="Pfam" id="PF00887">
    <property type="entry name" value="ACBP"/>
    <property type="match status" value="1"/>
</dbReference>
<dbReference type="InterPro" id="IPR014352">
    <property type="entry name" value="FERM/acyl-CoA-bd_prot_sf"/>
</dbReference>
<evidence type="ECO:0000259" key="3">
    <source>
        <dbReference type="PROSITE" id="PS51228"/>
    </source>
</evidence>
<dbReference type="PANTHER" id="PTHR23310:SF62">
    <property type="entry name" value="ACYL-COA BINDING PROTEIN 1, ISOFORM A"/>
    <property type="match status" value="1"/>
</dbReference>
<protein>
    <submittedName>
        <fullName evidence="4">Acyl-CoA-binding protein</fullName>
    </submittedName>
</protein>
<dbReference type="PRINTS" id="PR00689">
    <property type="entry name" value="ACOABINDINGP"/>
</dbReference>
<dbReference type="Gene3D" id="1.20.80.10">
    <property type="match status" value="1"/>
</dbReference>
<dbReference type="EMBL" id="LXPE01000565">
    <property type="protein sequence ID" value="OBA24576.1"/>
    <property type="molecule type" value="Genomic_DNA"/>
</dbReference>
<dbReference type="InterPro" id="IPR000582">
    <property type="entry name" value="Acyl-CoA-binding_protein"/>
</dbReference>
<comment type="similarity">
    <text evidence="1">Belongs to the ACBP family.</text>
</comment>
<evidence type="ECO:0000313" key="5">
    <source>
        <dbReference type="EMBL" id="OBA27996.1"/>
    </source>
</evidence>
<feature type="domain" description="ACB" evidence="3">
    <location>
        <begin position="1"/>
        <end position="86"/>
    </location>
</feature>
<accession>A0A1B7T758</accession>
<dbReference type="PANTHER" id="PTHR23310">
    <property type="entry name" value="ACYL-COA-BINDING PROTEIN, ACBP"/>
    <property type="match status" value="1"/>
</dbReference>